<dbReference type="Pfam" id="PF18052">
    <property type="entry name" value="Rx_N"/>
    <property type="match status" value="1"/>
</dbReference>
<comment type="caution">
    <text evidence="5">The sequence shown here is derived from an EMBL/GenBank/DDBJ whole genome shotgun (WGS) entry which is preliminary data.</text>
</comment>
<evidence type="ECO:0000256" key="2">
    <source>
        <dbReference type="ARBA" id="ARBA00022741"/>
    </source>
</evidence>
<proteinExistence type="predicted"/>
<keyword evidence="3" id="KW-0611">Plant defense</keyword>
<name>A0A392V1I6_9FABA</name>
<keyword evidence="6" id="KW-1185">Reference proteome</keyword>
<dbReference type="GO" id="GO:0000166">
    <property type="term" value="F:nucleotide binding"/>
    <property type="evidence" value="ECO:0007669"/>
    <property type="project" value="UniProtKB-KW"/>
</dbReference>
<dbReference type="EMBL" id="LXQA011032019">
    <property type="protein sequence ID" value="MCI81977.1"/>
    <property type="molecule type" value="Genomic_DNA"/>
</dbReference>
<accession>A0A392V1I6</accession>
<sequence>SLGSAALREYGRINGVMDQLEELRRNVGTIRAVLHDLDGKQDKSNAEQNLVEMLKDVNIFV</sequence>
<dbReference type="GO" id="GO:0006952">
    <property type="term" value="P:defense response"/>
    <property type="evidence" value="ECO:0007669"/>
    <property type="project" value="UniProtKB-KW"/>
</dbReference>
<feature type="non-terminal residue" evidence="5">
    <location>
        <position position="1"/>
    </location>
</feature>
<dbReference type="AlphaFoldDB" id="A0A392V1I6"/>
<evidence type="ECO:0000259" key="4">
    <source>
        <dbReference type="Pfam" id="PF18052"/>
    </source>
</evidence>
<dbReference type="Proteomes" id="UP000265520">
    <property type="component" value="Unassembled WGS sequence"/>
</dbReference>
<dbReference type="InterPro" id="IPR041118">
    <property type="entry name" value="Rx_N"/>
</dbReference>
<evidence type="ECO:0000313" key="6">
    <source>
        <dbReference type="Proteomes" id="UP000265520"/>
    </source>
</evidence>
<keyword evidence="1" id="KW-0677">Repeat</keyword>
<feature type="domain" description="Disease resistance N-terminal" evidence="4">
    <location>
        <begin position="2"/>
        <end position="57"/>
    </location>
</feature>
<evidence type="ECO:0000256" key="3">
    <source>
        <dbReference type="ARBA" id="ARBA00022821"/>
    </source>
</evidence>
<protein>
    <submittedName>
        <fullName evidence="5">NBS-LRR disease resistance protein</fullName>
    </submittedName>
</protein>
<reference evidence="5 6" key="1">
    <citation type="journal article" date="2018" name="Front. Plant Sci.">
        <title>Red Clover (Trifolium pratense) and Zigzag Clover (T. medium) - A Picture of Genomic Similarities and Differences.</title>
        <authorList>
            <person name="Dluhosova J."/>
            <person name="Istvanek J."/>
            <person name="Nedelnik J."/>
            <person name="Repkova J."/>
        </authorList>
    </citation>
    <scope>NUCLEOTIDE SEQUENCE [LARGE SCALE GENOMIC DNA]</scope>
    <source>
        <strain evidence="6">cv. 10/8</strain>
        <tissue evidence="5">Leaf</tissue>
    </source>
</reference>
<organism evidence="5 6">
    <name type="scientific">Trifolium medium</name>
    <dbReference type="NCBI Taxonomy" id="97028"/>
    <lineage>
        <taxon>Eukaryota</taxon>
        <taxon>Viridiplantae</taxon>
        <taxon>Streptophyta</taxon>
        <taxon>Embryophyta</taxon>
        <taxon>Tracheophyta</taxon>
        <taxon>Spermatophyta</taxon>
        <taxon>Magnoliopsida</taxon>
        <taxon>eudicotyledons</taxon>
        <taxon>Gunneridae</taxon>
        <taxon>Pentapetalae</taxon>
        <taxon>rosids</taxon>
        <taxon>fabids</taxon>
        <taxon>Fabales</taxon>
        <taxon>Fabaceae</taxon>
        <taxon>Papilionoideae</taxon>
        <taxon>50 kb inversion clade</taxon>
        <taxon>NPAAA clade</taxon>
        <taxon>Hologalegina</taxon>
        <taxon>IRL clade</taxon>
        <taxon>Trifolieae</taxon>
        <taxon>Trifolium</taxon>
    </lineage>
</organism>
<keyword evidence="2" id="KW-0547">Nucleotide-binding</keyword>
<evidence type="ECO:0000313" key="5">
    <source>
        <dbReference type="EMBL" id="MCI81977.1"/>
    </source>
</evidence>
<evidence type="ECO:0000256" key="1">
    <source>
        <dbReference type="ARBA" id="ARBA00022737"/>
    </source>
</evidence>
<dbReference type="Gene3D" id="1.20.5.4130">
    <property type="match status" value="1"/>
</dbReference>